<comment type="subunit">
    <text evidence="1">Forms a complex composed of PxpA, PxpB and PxpC.</text>
</comment>
<dbReference type="SUPFAM" id="SSF88713">
    <property type="entry name" value="Glycoside hydrolase/deacetylase"/>
    <property type="match status" value="1"/>
</dbReference>
<keyword evidence="1" id="KW-0067">ATP-binding</keyword>
<geneLocation type="plasmid" evidence="2 3">
    <name>unnamed3</name>
</geneLocation>
<comment type="function">
    <text evidence="1">Catalyzes the cleavage of 5-oxoproline to form L-glutamate coupled to the hydrolysis of ATP to ADP and inorganic phosphate.</text>
</comment>
<dbReference type="EC" id="3.5.2.9" evidence="1"/>
<organism evidence="2 3">
    <name type="scientific">Falsirhodobacter algicola</name>
    <dbReference type="NCBI Taxonomy" id="2692330"/>
    <lineage>
        <taxon>Bacteria</taxon>
        <taxon>Pseudomonadati</taxon>
        <taxon>Pseudomonadota</taxon>
        <taxon>Alphaproteobacteria</taxon>
        <taxon>Rhodobacterales</taxon>
        <taxon>Paracoccaceae</taxon>
        <taxon>Falsirhodobacter</taxon>
    </lineage>
</organism>
<dbReference type="AlphaFoldDB" id="A0A8J8MV86"/>
<dbReference type="CDD" id="cd10787">
    <property type="entry name" value="LamB_YcsF_like"/>
    <property type="match status" value="1"/>
</dbReference>
<accession>A0A8J8MV86</accession>
<evidence type="ECO:0000313" key="2">
    <source>
        <dbReference type="EMBL" id="QUS37320.1"/>
    </source>
</evidence>
<dbReference type="EMBL" id="CP047292">
    <property type="protein sequence ID" value="QUS37320.1"/>
    <property type="molecule type" value="Genomic_DNA"/>
</dbReference>
<dbReference type="GO" id="GO:0017168">
    <property type="term" value="F:5-oxoprolinase (ATP-hydrolyzing) activity"/>
    <property type="evidence" value="ECO:0007669"/>
    <property type="project" value="UniProtKB-UniRule"/>
</dbReference>
<dbReference type="Proteomes" id="UP000679284">
    <property type="component" value="Plasmid unnamed3"/>
</dbReference>
<proteinExistence type="inferred from homology"/>
<keyword evidence="2" id="KW-0614">Plasmid</keyword>
<dbReference type="GO" id="GO:0005975">
    <property type="term" value="P:carbohydrate metabolic process"/>
    <property type="evidence" value="ECO:0007669"/>
    <property type="project" value="InterPro"/>
</dbReference>
<dbReference type="Gene3D" id="3.20.20.370">
    <property type="entry name" value="Glycoside hydrolase/deacetylase"/>
    <property type="match status" value="1"/>
</dbReference>
<dbReference type="NCBIfam" id="NF003814">
    <property type="entry name" value="PRK05406.1-3"/>
    <property type="match status" value="1"/>
</dbReference>
<comment type="similarity">
    <text evidence="1">Belongs to the LamB/PxpA family.</text>
</comment>
<keyword evidence="1 2" id="KW-0378">Hydrolase</keyword>
<dbReference type="RefSeq" id="WP_211785500.1">
    <property type="nucleotide sequence ID" value="NZ_CP047292.1"/>
</dbReference>
<comment type="catalytic activity">
    <reaction evidence="1">
        <text>5-oxo-L-proline + ATP + 2 H2O = L-glutamate + ADP + phosphate + H(+)</text>
        <dbReference type="Rhea" id="RHEA:10348"/>
        <dbReference type="ChEBI" id="CHEBI:15377"/>
        <dbReference type="ChEBI" id="CHEBI:15378"/>
        <dbReference type="ChEBI" id="CHEBI:29985"/>
        <dbReference type="ChEBI" id="CHEBI:30616"/>
        <dbReference type="ChEBI" id="CHEBI:43474"/>
        <dbReference type="ChEBI" id="CHEBI:58402"/>
        <dbReference type="ChEBI" id="CHEBI:456216"/>
        <dbReference type="EC" id="3.5.2.9"/>
    </reaction>
</comment>
<dbReference type="Pfam" id="PF03746">
    <property type="entry name" value="LamB_YcsF"/>
    <property type="match status" value="1"/>
</dbReference>
<dbReference type="GO" id="GO:0005524">
    <property type="term" value="F:ATP binding"/>
    <property type="evidence" value="ECO:0007669"/>
    <property type="project" value="UniProtKB-UniRule"/>
</dbReference>
<dbReference type="InterPro" id="IPR011330">
    <property type="entry name" value="Glyco_hydro/deAcase_b/a-brl"/>
</dbReference>
<evidence type="ECO:0000256" key="1">
    <source>
        <dbReference type="HAMAP-Rule" id="MF_00691"/>
    </source>
</evidence>
<dbReference type="InterPro" id="IPR005501">
    <property type="entry name" value="LamB/YcsF/PxpA-like"/>
</dbReference>
<keyword evidence="3" id="KW-1185">Reference proteome</keyword>
<gene>
    <name evidence="1 2" type="primary">pxpA</name>
    <name evidence="2" type="ORF">GR316_13150</name>
</gene>
<sequence>MRTIDLNCDMGEGFGAWSIGDDAAMLDIATTANIACGFHAGDPVVMRRTIGLARERGVAIGAHPSFADLPGFGRRRITGERPEDLETQIIYQILSLGALARLDGHPLTHVKLHGALSNMAAEDAALAETCVRAVRAADPGLIFVALPYSESWTAAERAGLTLACEVFADRTYAPDGRLMPRSAPGSVIHDAAQSCEHVLEMVVNRRIPTVGGAPLEVEPDTICVHGDTPGAVTMARLLRRALEAEGVSLAPFARR</sequence>
<dbReference type="KEGG" id="fap:GR316_13150"/>
<dbReference type="PANTHER" id="PTHR30292">
    <property type="entry name" value="UNCHARACTERIZED PROTEIN YBGL-RELATED"/>
    <property type="match status" value="1"/>
</dbReference>
<keyword evidence="1" id="KW-0547">Nucleotide-binding</keyword>
<reference evidence="2" key="1">
    <citation type="submission" date="2020-01" db="EMBL/GenBank/DDBJ databases">
        <authorList>
            <person name="Yang Y."/>
            <person name="Kwon Y.M."/>
        </authorList>
    </citation>
    <scope>NUCLEOTIDE SEQUENCE</scope>
    <source>
        <strain evidence="2">PG104</strain>
        <plasmid evidence="2">unnamed3</plasmid>
    </source>
</reference>
<dbReference type="PANTHER" id="PTHR30292:SF0">
    <property type="entry name" value="5-OXOPROLINASE SUBUNIT A"/>
    <property type="match status" value="1"/>
</dbReference>
<dbReference type="HAMAP" id="MF_00691">
    <property type="entry name" value="PxpA"/>
    <property type="match status" value="1"/>
</dbReference>
<dbReference type="NCBIfam" id="NF003816">
    <property type="entry name" value="PRK05406.1-5"/>
    <property type="match status" value="1"/>
</dbReference>
<protein>
    <recommendedName>
        <fullName evidence="1">5-oxoprolinase subunit A</fullName>
        <shortName evidence="1">5-OPase subunit A</shortName>
        <ecNumber evidence="1">3.5.2.9</ecNumber>
    </recommendedName>
    <alternativeName>
        <fullName evidence="1">5-oxoprolinase (ATP-hydrolyzing) subunit A</fullName>
    </alternativeName>
</protein>
<evidence type="ECO:0000313" key="3">
    <source>
        <dbReference type="Proteomes" id="UP000679284"/>
    </source>
</evidence>
<name>A0A8J8MV86_9RHOB</name>